<dbReference type="GO" id="GO:0003964">
    <property type="term" value="F:RNA-directed DNA polymerase activity"/>
    <property type="evidence" value="ECO:0007669"/>
    <property type="project" value="UniProtKB-KW"/>
</dbReference>
<keyword evidence="2" id="KW-0548">Nucleotidyltransferase</keyword>
<dbReference type="SUPFAM" id="SSF56672">
    <property type="entry name" value="DNA/RNA polymerases"/>
    <property type="match status" value="1"/>
</dbReference>
<dbReference type="InterPro" id="IPR041373">
    <property type="entry name" value="RT_RNaseH"/>
</dbReference>
<name>A0AAV7Q6N7_PLEWA</name>
<gene>
    <name evidence="8" type="ORF">NDU88_001651</name>
</gene>
<dbReference type="Pfam" id="PF17917">
    <property type="entry name" value="RT_RNaseH"/>
    <property type="match status" value="1"/>
</dbReference>
<evidence type="ECO:0000313" key="9">
    <source>
        <dbReference type="Proteomes" id="UP001066276"/>
    </source>
</evidence>
<accession>A0AAV7Q6N7</accession>
<evidence type="ECO:0000256" key="6">
    <source>
        <dbReference type="ARBA" id="ARBA00022918"/>
    </source>
</evidence>
<dbReference type="Proteomes" id="UP001066276">
    <property type="component" value="Chromosome 6"/>
</dbReference>
<sequence length="207" mass="23587">MYGLGAVLMQVHNGKERVVAFASRTLKGAETTYSAVEKEALACWWGITYFKNYVWGRSFELRTDHKPLVDIFTTAGASRASSRIAKWLYRLQEYTFTVKYLPGIMNVNADCLSRLPLENVCGEEEEEWVVADLQDIKTKAISEEVWKAAVQEDTELQAIIRNLHKCWSELGDETNNFVIVRREICCIVFKGILVGCLATGRKLECYD</sequence>
<keyword evidence="1" id="KW-0808">Transferase</keyword>
<dbReference type="InterPro" id="IPR043502">
    <property type="entry name" value="DNA/RNA_pol_sf"/>
</dbReference>
<evidence type="ECO:0000256" key="4">
    <source>
        <dbReference type="ARBA" id="ARBA00022759"/>
    </source>
</evidence>
<dbReference type="GO" id="GO:0016787">
    <property type="term" value="F:hydrolase activity"/>
    <property type="evidence" value="ECO:0007669"/>
    <property type="project" value="UniProtKB-KW"/>
</dbReference>
<keyword evidence="9" id="KW-1185">Reference proteome</keyword>
<dbReference type="GO" id="GO:0004519">
    <property type="term" value="F:endonuclease activity"/>
    <property type="evidence" value="ECO:0007669"/>
    <property type="project" value="UniProtKB-KW"/>
</dbReference>
<reference evidence="8" key="1">
    <citation type="journal article" date="2022" name="bioRxiv">
        <title>Sequencing and chromosome-scale assembly of the giantPleurodeles waltlgenome.</title>
        <authorList>
            <person name="Brown T."/>
            <person name="Elewa A."/>
            <person name="Iarovenko S."/>
            <person name="Subramanian E."/>
            <person name="Araus A.J."/>
            <person name="Petzold A."/>
            <person name="Susuki M."/>
            <person name="Suzuki K.-i.T."/>
            <person name="Hayashi T."/>
            <person name="Toyoda A."/>
            <person name="Oliveira C."/>
            <person name="Osipova E."/>
            <person name="Leigh N.D."/>
            <person name="Simon A."/>
            <person name="Yun M.H."/>
        </authorList>
    </citation>
    <scope>NUCLEOTIDE SEQUENCE</scope>
    <source>
        <strain evidence="8">20211129_DDA</strain>
        <tissue evidence="8">Liver</tissue>
    </source>
</reference>
<dbReference type="InterPro" id="IPR050951">
    <property type="entry name" value="Retrovirus_Pol_polyprotein"/>
</dbReference>
<proteinExistence type="predicted"/>
<dbReference type="PANTHER" id="PTHR37984">
    <property type="entry name" value="PROTEIN CBG26694"/>
    <property type="match status" value="1"/>
</dbReference>
<evidence type="ECO:0000256" key="5">
    <source>
        <dbReference type="ARBA" id="ARBA00022801"/>
    </source>
</evidence>
<keyword evidence="5" id="KW-0378">Hydrolase</keyword>
<dbReference type="EMBL" id="JANPWB010000010">
    <property type="protein sequence ID" value="KAJ1135206.1"/>
    <property type="molecule type" value="Genomic_DNA"/>
</dbReference>
<dbReference type="Gene3D" id="3.10.20.370">
    <property type="match status" value="1"/>
</dbReference>
<evidence type="ECO:0000256" key="1">
    <source>
        <dbReference type="ARBA" id="ARBA00022679"/>
    </source>
</evidence>
<dbReference type="AlphaFoldDB" id="A0AAV7Q6N7"/>
<evidence type="ECO:0000256" key="2">
    <source>
        <dbReference type="ARBA" id="ARBA00022695"/>
    </source>
</evidence>
<dbReference type="CDD" id="cd09274">
    <property type="entry name" value="RNase_HI_RT_Ty3"/>
    <property type="match status" value="1"/>
</dbReference>
<keyword evidence="3" id="KW-0540">Nuclease</keyword>
<keyword evidence="6" id="KW-0695">RNA-directed DNA polymerase</keyword>
<keyword evidence="4" id="KW-0255">Endonuclease</keyword>
<feature type="domain" description="Reverse transcriptase RNase H-like" evidence="7">
    <location>
        <begin position="2"/>
        <end position="94"/>
    </location>
</feature>
<dbReference type="PANTHER" id="PTHR37984:SF5">
    <property type="entry name" value="PROTEIN NYNRIN-LIKE"/>
    <property type="match status" value="1"/>
</dbReference>
<evidence type="ECO:0000259" key="7">
    <source>
        <dbReference type="Pfam" id="PF17917"/>
    </source>
</evidence>
<protein>
    <recommendedName>
        <fullName evidence="7">Reverse transcriptase RNase H-like domain-containing protein</fullName>
    </recommendedName>
</protein>
<organism evidence="8 9">
    <name type="scientific">Pleurodeles waltl</name>
    <name type="common">Iberian ribbed newt</name>
    <dbReference type="NCBI Taxonomy" id="8319"/>
    <lineage>
        <taxon>Eukaryota</taxon>
        <taxon>Metazoa</taxon>
        <taxon>Chordata</taxon>
        <taxon>Craniata</taxon>
        <taxon>Vertebrata</taxon>
        <taxon>Euteleostomi</taxon>
        <taxon>Amphibia</taxon>
        <taxon>Batrachia</taxon>
        <taxon>Caudata</taxon>
        <taxon>Salamandroidea</taxon>
        <taxon>Salamandridae</taxon>
        <taxon>Pleurodelinae</taxon>
        <taxon>Pleurodeles</taxon>
    </lineage>
</organism>
<evidence type="ECO:0000313" key="8">
    <source>
        <dbReference type="EMBL" id="KAJ1135206.1"/>
    </source>
</evidence>
<comment type="caution">
    <text evidence="8">The sequence shown here is derived from an EMBL/GenBank/DDBJ whole genome shotgun (WGS) entry which is preliminary data.</text>
</comment>
<dbReference type="FunFam" id="3.10.20.370:FF:000001">
    <property type="entry name" value="Retrovirus-related Pol polyprotein from transposon 17.6-like protein"/>
    <property type="match status" value="1"/>
</dbReference>
<evidence type="ECO:0000256" key="3">
    <source>
        <dbReference type="ARBA" id="ARBA00022722"/>
    </source>
</evidence>